<protein>
    <submittedName>
        <fullName evidence="1">Uncharacterized protein</fullName>
    </submittedName>
</protein>
<name>A0A822ZFJ6_NELNU</name>
<evidence type="ECO:0000313" key="2">
    <source>
        <dbReference type="Proteomes" id="UP000607653"/>
    </source>
</evidence>
<dbReference type="AlphaFoldDB" id="A0A822ZFJ6"/>
<comment type="caution">
    <text evidence="1">The sequence shown here is derived from an EMBL/GenBank/DDBJ whole genome shotgun (WGS) entry which is preliminary data.</text>
</comment>
<sequence length="65" mass="7235">MVDFISQDSQPGVDVVQYLNSCLVVSYPTSDISGVLFQVEVIRSQPCIIPLDVGHLRRCLDLLKD</sequence>
<proteinExistence type="predicted"/>
<reference evidence="1 2" key="1">
    <citation type="journal article" date="2020" name="Mol. Biol. Evol.">
        <title>Distinct Expression and Methylation Patterns for Genes with Different Fates following a Single Whole-Genome Duplication in Flowering Plants.</title>
        <authorList>
            <person name="Shi T."/>
            <person name="Rahmani R.S."/>
            <person name="Gugger P.F."/>
            <person name="Wang M."/>
            <person name="Li H."/>
            <person name="Zhang Y."/>
            <person name="Li Z."/>
            <person name="Wang Q."/>
            <person name="Van de Peer Y."/>
            <person name="Marchal K."/>
            <person name="Chen J."/>
        </authorList>
    </citation>
    <scope>NUCLEOTIDE SEQUENCE [LARGE SCALE GENOMIC DNA]</scope>
    <source>
        <tissue evidence="1">Leaf</tissue>
    </source>
</reference>
<accession>A0A822ZFJ6</accession>
<evidence type="ECO:0000313" key="1">
    <source>
        <dbReference type="EMBL" id="DAD43647.1"/>
    </source>
</evidence>
<organism evidence="1 2">
    <name type="scientific">Nelumbo nucifera</name>
    <name type="common">Sacred lotus</name>
    <dbReference type="NCBI Taxonomy" id="4432"/>
    <lineage>
        <taxon>Eukaryota</taxon>
        <taxon>Viridiplantae</taxon>
        <taxon>Streptophyta</taxon>
        <taxon>Embryophyta</taxon>
        <taxon>Tracheophyta</taxon>
        <taxon>Spermatophyta</taxon>
        <taxon>Magnoliopsida</taxon>
        <taxon>Proteales</taxon>
        <taxon>Nelumbonaceae</taxon>
        <taxon>Nelumbo</taxon>
    </lineage>
</organism>
<keyword evidence="2" id="KW-1185">Reference proteome</keyword>
<dbReference type="Proteomes" id="UP000607653">
    <property type="component" value="Unassembled WGS sequence"/>
</dbReference>
<dbReference type="EMBL" id="DUZY01000006">
    <property type="protein sequence ID" value="DAD43647.1"/>
    <property type="molecule type" value="Genomic_DNA"/>
</dbReference>
<gene>
    <name evidence="1" type="ORF">HUJ06_001877</name>
</gene>